<evidence type="ECO:0000313" key="2">
    <source>
        <dbReference type="Proteomes" id="UP000326838"/>
    </source>
</evidence>
<keyword evidence="2" id="KW-1185">Reference proteome</keyword>
<dbReference type="EMBL" id="VYUY01000009">
    <property type="protein sequence ID" value="KAA9133680.1"/>
    <property type="molecule type" value="Genomic_DNA"/>
</dbReference>
<dbReference type="RefSeq" id="WP_150892988.1">
    <property type="nucleotide sequence ID" value="NZ_CP044231.1"/>
</dbReference>
<name>A0A5J6KV68_9MICO</name>
<organism evidence="1 2">
    <name type="scientific">Microbacterium caowuchunii</name>
    <dbReference type="NCBI Taxonomy" id="2614638"/>
    <lineage>
        <taxon>Bacteria</taxon>
        <taxon>Bacillati</taxon>
        <taxon>Actinomycetota</taxon>
        <taxon>Actinomycetes</taxon>
        <taxon>Micrococcales</taxon>
        <taxon>Microbacteriaceae</taxon>
        <taxon>Microbacterium</taxon>
    </lineage>
</organism>
<proteinExistence type="predicted"/>
<sequence length="79" mass="8415">MPTDETQLAGMQASLAADDYHLDYELQGQDAVVKISAGPDACAECLVPKPLMRAMLAPMLGVDAERIALDYPVDVHAGE</sequence>
<gene>
    <name evidence="1" type="ORF">F6B40_07945</name>
</gene>
<accession>A0A5N0TF76</accession>
<comment type="caution">
    <text evidence="1">The sequence shown here is derived from an EMBL/GenBank/DDBJ whole genome shotgun (WGS) entry which is preliminary data.</text>
</comment>
<reference evidence="2" key="1">
    <citation type="submission" date="2019-09" db="EMBL/GenBank/DDBJ databases">
        <title>Mumia zhuanghuii sp. nov. isolated from the intestinal contents of plateau pika (Ochotona curzoniae) in the Qinghai-Tibet plateau of China.</title>
        <authorList>
            <person name="Tian Z."/>
        </authorList>
    </citation>
    <scope>NUCLEOTIDE SEQUENCE [LARGE SCALE GENOMIC DNA]</scope>
    <source>
        <strain evidence="2">L-033</strain>
    </source>
</reference>
<accession>A0A5J6KV68</accession>
<dbReference type="AlphaFoldDB" id="A0A5J6KV68"/>
<evidence type="ECO:0000313" key="1">
    <source>
        <dbReference type="EMBL" id="KAA9133680.1"/>
    </source>
</evidence>
<dbReference type="Proteomes" id="UP000326838">
    <property type="component" value="Unassembled WGS sequence"/>
</dbReference>
<protein>
    <submittedName>
        <fullName evidence="1">Uncharacterized protein</fullName>
    </submittedName>
</protein>